<comment type="similarity">
    <text evidence="2">Belongs to the CpsD/CapB family.</text>
</comment>
<dbReference type="InterPro" id="IPR005702">
    <property type="entry name" value="Wzc-like_C"/>
</dbReference>
<evidence type="ECO:0000256" key="9">
    <source>
        <dbReference type="ARBA" id="ARBA00022741"/>
    </source>
</evidence>
<feature type="domain" description="Polysaccharide chain length determinant N-terminal" evidence="18">
    <location>
        <begin position="15"/>
        <end position="108"/>
    </location>
</feature>
<dbReference type="AlphaFoldDB" id="A0A222EBM7"/>
<dbReference type="PANTHER" id="PTHR32309:SF13">
    <property type="entry name" value="FERRIC ENTEROBACTIN TRANSPORT PROTEIN FEPE"/>
    <property type="match status" value="1"/>
</dbReference>
<dbReference type="SUPFAM" id="SSF52540">
    <property type="entry name" value="P-loop containing nucleoside triphosphate hydrolases"/>
    <property type="match status" value="1"/>
</dbReference>
<evidence type="ECO:0000256" key="6">
    <source>
        <dbReference type="ARBA" id="ARBA00022519"/>
    </source>
</evidence>
<keyword evidence="12 17" id="KW-1133">Transmembrane helix</keyword>
<comment type="catalytic activity">
    <reaction evidence="15">
        <text>L-tyrosyl-[protein] + ATP = O-phospho-L-tyrosyl-[protein] + ADP + H(+)</text>
        <dbReference type="Rhea" id="RHEA:10596"/>
        <dbReference type="Rhea" id="RHEA-COMP:10136"/>
        <dbReference type="Rhea" id="RHEA-COMP:20101"/>
        <dbReference type="ChEBI" id="CHEBI:15378"/>
        <dbReference type="ChEBI" id="CHEBI:30616"/>
        <dbReference type="ChEBI" id="CHEBI:46858"/>
        <dbReference type="ChEBI" id="CHEBI:61978"/>
        <dbReference type="ChEBI" id="CHEBI:456216"/>
        <dbReference type="EC" id="2.7.10.2"/>
    </reaction>
</comment>
<keyword evidence="22" id="KW-1185">Reference proteome</keyword>
<evidence type="ECO:0000313" key="21">
    <source>
        <dbReference type="EMBL" id="ASP23596.1"/>
    </source>
</evidence>
<evidence type="ECO:0000256" key="5">
    <source>
        <dbReference type="ARBA" id="ARBA00022475"/>
    </source>
</evidence>
<dbReference type="Pfam" id="PF13614">
    <property type="entry name" value="AAA_31"/>
    <property type="match status" value="1"/>
</dbReference>
<comment type="similarity">
    <text evidence="3">Belongs to the etk/wzc family.</text>
</comment>
<evidence type="ECO:0000259" key="20">
    <source>
        <dbReference type="Pfam" id="PF13807"/>
    </source>
</evidence>
<dbReference type="Pfam" id="PF13807">
    <property type="entry name" value="GNVR"/>
    <property type="match status" value="1"/>
</dbReference>
<evidence type="ECO:0000256" key="13">
    <source>
        <dbReference type="ARBA" id="ARBA00023136"/>
    </source>
</evidence>
<dbReference type="CDD" id="cd05387">
    <property type="entry name" value="BY-kinase"/>
    <property type="match status" value="1"/>
</dbReference>
<dbReference type="GO" id="GO:0005886">
    <property type="term" value="C:plasma membrane"/>
    <property type="evidence" value="ECO:0007669"/>
    <property type="project" value="UniProtKB-SubCell"/>
</dbReference>
<feature type="transmembrane region" description="Helical" evidence="17">
    <location>
        <begin position="424"/>
        <end position="442"/>
    </location>
</feature>
<evidence type="ECO:0000256" key="1">
    <source>
        <dbReference type="ARBA" id="ARBA00004429"/>
    </source>
</evidence>
<evidence type="ECO:0000256" key="17">
    <source>
        <dbReference type="SAM" id="Phobius"/>
    </source>
</evidence>
<evidence type="ECO:0000256" key="12">
    <source>
        <dbReference type="ARBA" id="ARBA00022989"/>
    </source>
</evidence>
<dbReference type="InterPro" id="IPR025669">
    <property type="entry name" value="AAA_dom"/>
</dbReference>
<keyword evidence="14" id="KW-0829">Tyrosine-protein kinase</keyword>
<evidence type="ECO:0000256" key="10">
    <source>
        <dbReference type="ARBA" id="ARBA00022777"/>
    </source>
</evidence>
<evidence type="ECO:0000313" key="22">
    <source>
        <dbReference type="Proteomes" id="UP000203589"/>
    </source>
</evidence>
<evidence type="ECO:0000256" key="8">
    <source>
        <dbReference type="ARBA" id="ARBA00022692"/>
    </source>
</evidence>
<gene>
    <name evidence="21" type="primary">ptk</name>
    <name evidence="21" type="ORF">ANTHELSMS3_04698</name>
</gene>
<dbReference type="RefSeq" id="WP_198319980.1">
    <property type="nucleotide sequence ID" value="NZ_CP022542.1"/>
</dbReference>
<sequence length="712" mass="78645">MSNTGTFPDGAQEDDTIDLIGLAKSVWRGKFLLGFCVLVGLIIGGYQAYFVAVPKYAATTSLALQVRNQQVVDLSSVISGVSTDYTAMNTELVVITSRGILEAVVRELELNRDPEFNTALREVPRYSMAGIKARLRQVVRGIEPRGEIDPDNQESVNRAIGTLRRSATASIQNGTYIFNLRVVTEDPRKSAQIVNALARAYIADQIDVKFQATENATSWLSARVVELEAEVVERQDQIKQMRADMDLISPEGIELLNQRVRDLRDRVDRSRVDLEATEAQLARLREIRAGGDLRQIADSFEDPLLIRLLNQSGGALSGEARETFLTRADTRLAAVENDVTRSRAQIQSLETSLLATERDASTEFDKLVQVQRAEREVESVRTLYETFLTRLKETSLQQGLQQADSRVLSEASGGSYVSPQKSRILAMSGILGFMVGLVIILGRQYLHAGFRTSTDLERKSGLPVIGQIPRLKIRSRKQLIPFLIENPTSAAVEAYRNLRTSILMSSLDNPPQIILSTSAVPGEGKTTNALSLAQNFAGLGKRVLLVEGDIRRQTLFEYFELSRNIGGLLTVLEGRKTLPEVVVHDERMGIDVLFGEKSTANAADVFSSATFGDFVQSLRESYDYIIIDTPPVLVVPDARVLGQHADALLFTVAWNRTGAEQIRESIRQLASVNVPVTGLVLSQIDAAGMKRYGYGDRYGAYAGYGKAYYDVK</sequence>
<dbReference type="GO" id="GO:0004715">
    <property type="term" value="F:non-membrane spanning protein tyrosine kinase activity"/>
    <property type="evidence" value="ECO:0007669"/>
    <property type="project" value="UniProtKB-EC"/>
</dbReference>
<dbReference type="EMBL" id="CP022542">
    <property type="protein sequence ID" value="ASP23596.1"/>
    <property type="molecule type" value="Genomic_DNA"/>
</dbReference>
<dbReference type="GO" id="GO:0005524">
    <property type="term" value="F:ATP binding"/>
    <property type="evidence" value="ECO:0007669"/>
    <property type="project" value="UniProtKB-KW"/>
</dbReference>
<evidence type="ECO:0000256" key="14">
    <source>
        <dbReference type="ARBA" id="ARBA00023137"/>
    </source>
</evidence>
<feature type="domain" description="AAA" evidence="19">
    <location>
        <begin position="522"/>
        <end position="668"/>
    </location>
</feature>
<dbReference type="PANTHER" id="PTHR32309">
    <property type="entry name" value="TYROSINE-PROTEIN KINASE"/>
    <property type="match status" value="1"/>
</dbReference>
<dbReference type="Proteomes" id="UP000203589">
    <property type="component" value="Plasmid pSMS3-2"/>
</dbReference>
<evidence type="ECO:0000259" key="18">
    <source>
        <dbReference type="Pfam" id="PF02706"/>
    </source>
</evidence>
<keyword evidence="8 17" id="KW-0812">Transmembrane</keyword>
<name>A0A222EBM7_9RHOB</name>
<keyword evidence="21" id="KW-0614">Plasmid</keyword>
<dbReference type="Pfam" id="PF02706">
    <property type="entry name" value="Wzz"/>
    <property type="match status" value="1"/>
</dbReference>
<dbReference type="NCBIfam" id="TIGR01007">
    <property type="entry name" value="eps_fam"/>
    <property type="match status" value="1"/>
</dbReference>
<evidence type="ECO:0000256" key="4">
    <source>
        <dbReference type="ARBA" id="ARBA00011903"/>
    </source>
</evidence>
<dbReference type="EC" id="2.7.10.2" evidence="4"/>
<keyword evidence="11" id="KW-0067">ATP-binding</keyword>
<evidence type="ECO:0000256" key="7">
    <source>
        <dbReference type="ARBA" id="ARBA00022679"/>
    </source>
</evidence>
<keyword evidence="10 21" id="KW-0418">Kinase</keyword>
<dbReference type="InterPro" id="IPR050445">
    <property type="entry name" value="Bact_polysacc_biosynth/exp"/>
</dbReference>
<evidence type="ECO:0000259" key="19">
    <source>
        <dbReference type="Pfam" id="PF13614"/>
    </source>
</evidence>
<feature type="domain" description="Tyrosine-protein kinase G-rich" evidence="20">
    <location>
        <begin position="372"/>
        <end position="444"/>
    </location>
</feature>
<dbReference type="InterPro" id="IPR027417">
    <property type="entry name" value="P-loop_NTPase"/>
</dbReference>
<accession>A0A222EBM7</accession>
<dbReference type="InterPro" id="IPR032807">
    <property type="entry name" value="GNVR"/>
</dbReference>
<feature type="transmembrane region" description="Helical" evidence="17">
    <location>
        <begin position="31"/>
        <end position="52"/>
    </location>
</feature>
<keyword evidence="7 21" id="KW-0808">Transferase</keyword>
<evidence type="ECO:0000256" key="16">
    <source>
        <dbReference type="SAM" id="Coils"/>
    </source>
</evidence>
<dbReference type="InterPro" id="IPR003856">
    <property type="entry name" value="LPS_length_determ_N"/>
</dbReference>
<keyword evidence="5" id="KW-1003">Cell membrane</keyword>
<keyword evidence="16" id="KW-0175">Coiled coil</keyword>
<reference evidence="21 22" key="1">
    <citation type="submission" date="2017-07" db="EMBL/GenBank/DDBJ databases">
        <title>Genome Sequence of Antarctobacter heliothermus Strain SMS3 Isolated from a culture of the Diatom Skeletonema marinoi.</title>
        <authorList>
            <person name="Topel M."/>
            <person name="Pinder M.I.M."/>
            <person name="Johansson O.N."/>
            <person name="Kourtchenko O."/>
            <person name="Godhe A."/>
            <person name="Clarke A.K."/>
        </authorList>
    </citation>
    <scope>NUCLEOTIDE SEQUENCE [LARGE SCALE GENOMIC DNA]</scope>
    <source>
        <strain evidence="21 22">SMS3</strain>
        <plasmid evidence="22">Plasmid psms3-2</plasmid>
    </source>
</reference>
<geneLocation type="plasmid" evidence="22">
    <name>psms3-2</name>
</geneLocation>
<comment type="subcellular location">
    <subcellularLocation>
        <location evidence="1">Cell inner membrane</location>
        <topology evidence="1">Multi-pass membrane protein</topology>
    </subcellularLocation>
</comment>
<feature type="coiled-coil region" evidence="16">
    <location>
        <begin position="224"/>
        <end position="287"/>
    </location>
</feature>
<keyword evidence="13 17" id="KW-0472">Membrane</keyword>
<evidence type="ECO:0000256" key="15">
    <source>
        <dbReference type="ARBA" id="ARBA00051245"/>
    </source>
</evidence>
<evidence type="ECO:0000256" key="11">
    <source>
        <dbReference type="ARBA" id="ARBA00022840"/>
    </source>
</evidence>
<protein>
    <recommendedName>
        <fullName evidence="4">non-specific protein-tyrosine kinase</fullName>
        <ecNumber evidence="4">2.7.10.2</ecNumber>
    </recommendedName>
</protein>
<dbReference type="Gene3D" id="3.40.50.300">
    <property type="entry name" value="P-loop containing nucleotide triphosphate hydrolases"/>
    <property type="match status" value="1"/>
</dbReference>
<proteinExistence type="inferred from homology"/>
<keyword evidence="6" id="KW-0997">Cell inner membrane</keyword>
<organism evidence="21 22">
    <name type="scientific">Antarctobacter heliothermus</name>
    <dbReference type="NCBI Taxonomy" id="74033"/>
    <lineage>
        <taxon>Bacteria</taxon>
        <taxon>Pseudomonadati</taxon>
        <taxon>Pseudomonadota</taxon>
        <taxon>Alphaproteobacteria</taxon>
        <taxon>Rhodobacterales</taxon>
        <taxon>Roseobacteraceae</taxon>
        <taxon>Antarctobacter</taxon>
    </lineage>
</organism>
<evidence type="ECO:0000256" key="2">
    <source>
        <dbReference type="ARBA" id="ARBA00007316"/>
    </source>
</evidence>
<dbReference type="KEGG" id="aht:ANTHELSMS3_04698"/>
<keyword evidence="9" id="KW-0547">Nucleotide-binding</keyword>
<evidence type="ECO:0000256" key="3">
    <source>
        <dbReference type="ARBA" id="ARBA00008883"/>
    </source>
</evidence>